<evidence type="ECO:0000256" key="1">
    <source>
        <dbReference type="ARBA" id="ARBA00004123"/>
    </source>
</evidence>
<dbReference type="SMART" id="SM00382">
    <property type="entry name" value="AAA"/>
    <property type="match status" value="1"/>
</dbReference>
<proteinExistence type="inferred from homology"/>
<accession>A0AAW2ZEV0</accession>
<evidence type="ECO:0000256" key="3">
    <source>
        <dbReference type="ARBA" id="ARBA00043975"/>
    </source>
</evidence>
<dbReference type="InterPro" id="IPR003959">
    <property type="entry name" value="ATPase_AAA_core"/>
</dbReference>
<dbReference type="Proteomes" id="UP001431209">
    <property type="component" value="Unassembled WGS sequence"/>
</dbReference>
<protein>
    <submittedName>
        <fullName evidence="6">Chromosome transmission fidelity protein</fullName>
    </submittedName>
</protein>
<dbReference type="Pfam" id="PF00004">
    <property type="entry name" value="AAA"/>
    <property type="match status" value="1"/>
</dbReference>
<evidence type="ECO:0000256" key="2">
    <source>
        <dbReference type="ARBA" id="ARBA00023242"/>
    </source>
</evidence>
<dbReference type="PANTHER" id="PTHR46765:SF1">
    <property type="entry name" value="P-LOOP CONTAINING NUCLEOSIDE TRIPHOSPHATE HYDROLASES SUPERFAMILY PROTEIN"/>
    <property type="match status" value="1"/>
</dbReference>
<evidence type="ECO:0000313" key="7">
    <source>
        <dbReference type="Proteomes" id="UP001431209"/>
    </source>
</evidence>
<dbReference type="EMBL" id="JAOPGA020001363">
    <property type="protein sequence ID" value="KAL0487696.1"/>
    <property type="molecule type" value="Genomic_DNA"/>
</dbReference>
<feature type="compositionally biased region" description="Basic and acidic residues" evidence="4">
    <location>
        <begin position="705"/>
        <end position="720"/>
    </location>
</feature>
<comment type="caution">
    <text evidence="6">The sequence shown here is derived from an EMBL/GenBank/DDBJ whole genome shotgun (WGS) entry which is preliminary data.</text>
</comment>
<name>A0AAW2ZEV0_9EUKA</name>
<keyword evidence="2" id="KW-0539">Nucleus</keyword>
<feature type="region of interest" description="Disordered" evidence="4">
    <location>
        <begin position="699"/>
        <end position="722"/>
    </location>
</feature>
<dbReference type="GO" id="GO:0005524">
    <property type="term" value="F:ATP binding"/>
    <property type="evidence" value="ECO:0007669"/>
    <property type="project" value="InterPro"/>
</dbReference>
<dbReference type="SUPFAM" id="SSF52540">
    <property type="entry name" value="P-loop containing nucleoside triphosphate hydrolases"/>
    <property type="match status" value="1"/>
</dbReference>
<dbReference type="AlphaFoldDB" id="A0AAW2ZEV0"/>
<dbReference type="InterPro" id="IPR027417">
    <property type="entry name" value="P-loop_NTPase"/>
</dbReference>
<dbReference type="PANTHER" id="PTHR46765">
    <property type="entry name" value="P-LOOP CONTAINING NUCLEOSIDE TRIPHOSPHATE HYDROLASES SUPERFAMILY PROTEIN"/>
    <property type="match status" value="1"/>
</dbReference>
<sequence length="764" mass="86831">MSKRGRDIEDNEMEALLEMGKYYLNSLINRNVEQEEIQKSSKRVKLTQPQTKKKDDQYLTSPPKNNEYITVTGDDGDVFYVPLSTCEEETIEQDEQIVGKFSYLSTPIEDLMDEVLRTKHNKAETPIPSVLASTTQLYVDKYTPKGFTDLLSNERINREVLSWVKEWDPIVFNKPYAPPVKPINPFFKKTPQPNLTNANPQKGPEHKILLISGPPGVGKTTLAHIIAKQAGYHPVEINASDDRSRDRLMTLIEGATQMCNNMFGDKKPNLVILDEIDGLENNDSRSAITALLQLAYPLKPSTKKTTSADSKSKKKKTATVNQLNRPIICICNDHYAPVLRELRYKSKVIVFGRSHTDDKEAIQRMANRLHLICNKEKLTHVDKNSLVQMAACSNGDVRSCLNAIQFNGGDGLGGPMDKDRKSDYFDVLGKVFVKKSTNTKELVDNHPDQDKILLGCFENYLDVKFDCDRNWSQVRKALDYVGWMDMINVKVRSQQAFALMCYQSFPIMNFAKQCGSIYSNNFHKKGRLTYAKTEMDCRTKKSINHNVCGAIVPKLIQHNCASSKIDIYTEMIPMLVALMQPSALMQNQSNKTDQLLSVTRTPVQTDVEKKALNDLIEMCHDYGITFKYTSVMGKQHFVMDPPIDTLSMYKSLNAPIVKSNKFAALQKEEEEQQSPILLSYQIKRLIANGVDMYKTNKINSQQQGEQDKMKPPTKKYEPPTRSKYCAAPQTSKIQANLCDYSVYFQYREGNSNAVRRLAKISEFI</sequence>
<gene>
    <name evidence="6" type="ORF">AKO1_000198</name>
</gene>
<dbReference type="InterPro" id="IPR053016">
    <property type="entry name" value="CTF18-RFC_complex"/>
</dbReference>
<feature type="region of interest" description="Disordered" evidence="4">
    <location>
        <begin position="39"/>
        <end position="66"/>
    </location>
</feature>
<dbReference type="Gene3D" id="3.40.50.300">
    <property type="entry name" value="P-loop containing nucleotide triphosphate hydrolases"/>
    <property type="match status" value="1"/>
</dbReference>
<evidence type="ECO:0000259" key="5">
    <source>
        <dbReference type="SMART" id="SM00382"/>
    </source>
</evidence>
<evidence type="ECO:0000313" key="6">
    <source>
        <dbReference type="EMBL" id="KAL0487696.1"/>
    </source>
</evidence>
<feature type="domain" description="AAA+ ATPase" evidence="5">
    <location>
        <begin position="205"/>
        <end position="355"/>
    </location>
</feature>
<comment type="similarity">
    <text evidence="3">Belongs to the activator 1 small subunits family. CTF18 subfamily.</text>
</comment>
<dbReference type="CDD" id="cd00009">
    <property type="entry name" value="AAA"/>
    <property type="match status" value="1"/>
</dbReference>
<dbReference type="Gene3D" id="1.10.8.60">
    <property type="match status" value="1"/>
</dbReference>
<evidence type="ECO:0000256" key="4">
    <source>
        <dbReference type="SAM" id="MobiDB-lite"/>
    </source>
</evidence>
<reference evidence="6 7" key="1">
    <citation type="submission" date="2024-03" db="EMBL/GenBank/DDBJ databases">
        <title>The Acrasis kona genome and developmental transcriptomes reveal deep origins of eukaryotic multicellular pathways.</title>
        <authorList>
            <person name="Sheikh S."/>
            <person name="Fu C.-J."/>
            <person name="Brown M.W."/>
            <person name="Baldauf S.L."/>
        </authorList>
    </citation>
    <scope>NUCLEOTIDE SEQUENCE [LARGE SCALE GENOMIC DNA]</scope>
    <source>
        <strain evidence="6 7">ATCC MYA-3509</strain>
    </source>
</reference>
<dbReference type="GO" id="GO:0005634">
    <property type="term" value="C:nucleus"/>
    <property type="evidence" value="ECO:0007669"/>
    <property type="project" value="UniProtKB-SubCell"/>
</dbReference>
<dbReference type="GO" id="GO:0016887">
    <property type="term" value="F:ATP hydrolysis activity"/>
    <property type="evidence" value="ECO:0007669"/>
    <property type="project" value="InterPro"/>
</dbReference>
<organism evidence="6 7">
    <name type="scientific">Acrasis kona</name>
    <dbReference type="NCBI Taxonomy" id="1008807"/>
    <lineage>
        <taxon>Eukaryota</taxon>
        <taxon>Discoba</taxon>
        <taxon>Heterolobosea</taxon>
        <taxon>Tetramitia</taxon>
        <taxon>Eutetramitia</taxon>
        <taxon>Acrasidae</taxon>
        <taxon>Acrasis</taxon>
    </lineage>
</organism>
<keyword evidence="7" id="KW-1185">Reference proteome</keyword>
<comment type="subcellular location">
    <subcellularLocation>
        <location evidence="1">Nucleus</location>
    </subcellularLocation>
</comment>
<dbReference type="InterPro" id="IPR003593">
    <property type="entry name" value="AAA+_ATPase"/>
</dbReference>